<dbReference type="PANTHER" id="PTHR48044">
    <property type="entry name" value="GLYCOSYLTRANSFERASE"/>
    <property type="match status" value="1"/>
</dbReference>
<dbReference type="GO" id="GO:1901137">
    <property type="term" value="P:carbohydrate derivative biosynthetic process"/>
    <property type="evidence" value="ECO:0007669"/>
    <property type="project" value="UniProtKB-ARBA"/>
</dbReference>
<gene>
    <name evidence="7" type="primary">LOC115984003</name>
</gene>
<evidence type="ECO:0000313" key="7">
    <source>
        <dbReference type="EnsemblPlants" id="QL04p042386:mrna:CDS:1"/>
    </source>
</evidence>
<keyword evidence="5" id="KW-0732">Signal</keyword>
<accession>A0A7N2LF40</accession>
<dbReference type="Gramene" id="QL04p042386:mrna">
    <property type="protein sequence ID" value="QL04p042386:mrna:CDS:1"/>
    <property type="gene ID" value="QL04p042386"/>
</dbReference>
<protein>
    <recommendedName>
        <fullName evidence="4">Glycosyltransferase</fullName>
        <ecNumber evidence="4">2.4.1.-</ecNumber>
    </recommendedName>
</protein>
<dbReference type="SUPFAM" id="SSF53756">
    <property type="entry name" value="UDP-Glycosyltransferase/glycogen phosphorylase"/>
    <property type="match status" value="1"/>
</dbReference>
<evidence type="ECO:0000313" key="8">
    <source>
        <dbReference type="Proteomes" id="UP000594261"/>
    </source>
</evidence>
<proteinExistence type="inferred from homology"/>
<name>A0A7N2LF40_QUELO</name>
<dbReference type="RefSeq" id="XP_030962739.1">
    <property type="nucleotide sequence ID" value="XM_031106879.1"/>
</dbReference>
<dbReference type="GO" id="GO:0008194">
    <property type="term" value="F:UDP-glycosyltransferase activity"/>
    <property type="evidence" value="ECO:0007669"/>
    <property type="project" value="InterPro"/>
</dbReference>
<feature type="signal peptide" evidence="5">
    <location>
        <begin position="1"/>
        <end position="19"/>
    </location>
</feature>
<organism evidence="7 8">
    <name type="scientific">Quercus lobata</name>
    <name type="common">Valley oak</name>
    <dbReference type="NCBI Taxonomy" id="97700"/>
    <lineage>
        <taxon>Eukaryota</taxon>
        <taxon>Viridiplantae</taxon>
        <taxon>Streptophyta</taxon>
        <taxon>Embryophyta</taxon>
        <taxon>Tracheophyta</taxon>
        <taxon>Spermatophyta</taxon>
        <taxon>Magnoliopsida</taxon>
        <taxon>eudicotyledons</taxon>
        <taxon>Gunneridae</taxon>
        <taxon>Pentapetalae</taxon>
        <taxon>rosids</taxon>
        <taxon>fabids</taxon>
        <taxon>Fagales</taxon>
        <taxon>Fagaceae</taxon>
        <taxon>Quercus</taxon>
    </lineage>
</organism>
<evidence type="ECO:0000256" key="2">
    <source>
        <dbReference type="ARBA" id="ARBA00022679"/>
    </source>
</evidence>
<comment type="similarity">
    <text evidence="1 3">Belongs to the UDP-glycosyltransferase family.</text>
</comment>
<dbReference type="Proteomes" id="UP000594261">
    <property type="component" value="Chromosome 4"/>
</dbReference>
<evidence type="ECO:0000259" key="6">
    <source>
        <dbReference type="Pfam" id="PF26168"/>
    </source>
</evidence>
<keyword evidence="8" id="KW-1185">Reference proteome</keyword>
<dbReference type="InterPro" id="IPR002213">
    <property type="entry name" value="UDP_glucos_trans"/>
</dbReference>
<dbReference type="PANTHER" id="PTHR48044:SF29">
    <property type="entry name" value="GLYCOSYLTRANSFERASE"/>
    <property type="match status" value="1"/>
</dbReference>
<evidence type="ECO:0000256" key="5">
    <source>
        <dbReference type="SAM" id="SignalP"/>
    </source>
</evidence>
<keyword evidence="2 3" id="KW-0808">Transferase</keyword>
<reference evidence="7" key="2">
    <citation type="submission" date="2021-01" db="UniProtKB">
        <authorList>
            <consortium name="EnsemblPlants"/>
        </authorList>
    </citation>
    <scope>IDENTIFICATION</scope>
</reference>
<evidence type="ECO:0000256" key="3">
    <source>
        <dbReference type="RuleBase" id="RU003718"/>
    </source>
</evidence>
<sequence length="438" mass="49286">MKATHNTISVLMLPWLAHGHISPFLELAKKLTTRDIHIYFCSTAINLGPIKQQLVEKDSLSIELVELHLPSLPELPPHYHTTNGLPPHLMPTLKKAMDMASPNITTILKQLKPDLVIYDFLQILAPSLAQSQNIPAIDFVVMSATITSFYMHLANNPGVEYPSPEIYLQDYEVGKFANDTDDGDRILECFQQSSEIVLIKTFREIEAKHIDYLSVLAKKKIVPVGPLVQDPVEEDEKKEIIEWLNDKEPSSAVFVSFGSEFFLSKEEMQEIAYGLELSTANFIWVVRFPRGEKVNLQMALPKGFLDRIGDRGIVVEGWAPQKTILKHSSIGGFVSHCGWSSVMESMTFGVPIIAMPMHLDQPVNARLVEAIGAGVEVKRDTKGRLEREEVAKVIRKVLVEKTTKRKAKELKENIENKGDEEIDGVVQELLRLCSKLKE</sequence>
<dbReference type="OrthoDB" id="5835829at2759"/>
<dbReference type="AlphaFoldDB" id="A0A7N2LF40"/>
<dbReference type="InParanoid" id="A0A7N2LF40"/>
<dbReference type="FunFam" id="3.40.50.2000:FF:000060">
    <property type="entry name" value="Glycosyltransferase"/>
    <property type="match status" value="1"/>
</dbReference>
<dbReference type="EnsemblPlants" id="QL04p042386:mrna">
    <property type="protein sequence ID" value="QL04p042386:mrna:CDS:1"/>
    <property type="gene ID" value="QL04p042386"/>
</dbReference>
<reference evidence="7 8" key="1">
    <citation type="journal article" date="2016" name="G3 (Bethesda)">
        <title>First Draft Assembly and Annotation of the Genome of a California Endemic Oak Quercus lobata Nee (Fagaceae).</title>
        <authorList>
            <person name="Sork V.L."/>
            <person name="Fitz-Gibbon S.T."/>
            <person name="Puiu D."/>
            <person name="Crepeau M."/>
            <person name="Gugger P.F."/>
            <person name="Sherman R."/>
            <person name="Stevens K."/>
            <person name="Langley C.H."/>
            <person name="Pellegrini M."/>
            <person name="Salzberg S.L."/>
        </authorList>
    </citation>
    <scope>NUCLEOTIDE SEQUENCE [LARGE SCALE GENOMIC DNA]</scope>
    <source>
        <strain evidence="7 8">cv. SW786</strain>
    </source>
</reference>
<evidence type="ECO:0000256" key="4">
    <source>
        <dbReference type="RuleBase" id="RU362057"/>
    </source>
</evidence>
<dbReference type="EC" id="2.4.1.-" evidence="4"/>
<dbReference type="InterPro" id="IPR058980">
    <property type="entry name" value="Glyco_transf_N"/>
</dbReference>
<dbReference type="GeneID" id="115984003"/>
<dbReference type="Pfam" id="PF00201">
    <property type="entry name" value="UDPGT"/>
    <property type="match status" value="1"/>
</dbReference>
<feature type="chain" id="PRO_5029811253" description="Glycosyltransferase" evidence="5">
    <location>
        <begin position="20"/>
        <end position="438"/>
    </location>
</feature>
<dbReference type="CDD" id="cd03784">
    <property type="entry name" value="GT1_Gtf-like"/>
    <property type="match status" value="1"/>
</dbReference>
<dbReference type="PROSITE" id="PS00375">
    <property type="entry name" value="UDPGT"/>
    <property type="match status" value="1"/>
</dbReference>
<dbReference type="KEGG" id="qlo:115984003"/>
<dbReference type="Pfam" id="PF26168">
    <property type="entry name" value="Glyco_transf_N"/>
    <property type="match status" value="1"/>
</dbReference>
<dbReference type="Gene3D" id="3.40.50.2000">
    <property type="entry name" value="Glycogen Phosphorylase B"/>
    <property type="match status" value="2"/>
</dbReference>
<dbReference type="InterPro" id="IPR035595">
    <property type="entry name" value="UDP_glycos_trans_CS"/>
</dbReference>
<dbReference type="EMBL" id="LRBV02000004">
    <property type="status" value="NOT_ANNOTATED_CDS"/>
    <property type="molecule type" value="Genomic_DNA"/>
</dbReference>
<feature type="domain" description="Glycosyltransferase N-terminal" evidence="6">
    <location>
        <begin position="7"/>
        <end position="228"/>
    </location>
</feature>
<dbReference type="OMA" id="KIRDNMN"/>
<evidence type="ECO:0000256" key="1">
    <source>
        <dbReference type="ARBA" id="ARBA00009995"/>
    </source>
</evidence>
<keyword evidence="3" id="KW-0328">Glycosyltransferase</keyword>